<evidence type="ECO:0000313" key="2">
    <source>
        <dbReference type="EMBL" id="MDR7330183.1"/>
    </source>
</evidence>
<accession>A0ABU2A248</accession>
<keyword evidence="1" id="KW-1133">Transmembrane helix</keyword>
<comment type="caution">
    <text evidence="2">The sequence shown here is derived from an EMBL/GenBank/DDBJ whole genome shotgun (WGS) entry which is preliminary data.</text>
</comment>
<dbReference type="RefSeq" id="WP_290195654.1">
    <property type="nucleotide sequence ID" value="NZ_CP047654.1"/>
</dbReference>
<evidence type="ECO:0000256" key="1">
    <source>
        <dbReference type="SAM" id="Phobius"/>
    </source>
</evidence>
<proteinExistence type="predicted"/>
<dbReference type="Proteomes" id="UP001180840">
    <property type="component" value="Unassembled WGS sequence"/>
</dbReference>
<name>A0ABU2A248_9CORY</name>
<feature type="transmembrane region" description="Helical" evidence="1">
    <location>
        <begin position="7"/>
        <end position="28"/>
    </location>
</feature>
<protein>
    <submittedName>
        <fullName evidence="2">ABC-type multidrug transport system permease subunit</fullName>
    </submittedName>
</protein>
<evidence type="ECO:0000313" key="3">
    <source>
        <dbReference type="Proteomes" id="UP001180840"/>
    </source>
</evidence>
<keyword evidence="1" id="KW-0472">Membrane</keyword>
<keyword evidence="1" id="KW-0812">Transmembrane</keyword>
<organism evidence="2 3">
    <name type="scientific">Corynebacterium guangdongense</name>
    <dbReference type="NCBI Taxonomy" id="1783348"/>
    <lineage>
        <taxon>Bacteria</taxon>
        <taxon>Bacillati</taxon>
        <taxon>Actinomycetota</taxon>
        <taxon>Actinomycetes</taxon>
        <taxon>Mycobacteriales</taxon>
        <taxon>Corynebacteriaceae</taxon>
        <taxon>Corynebacterium</taxon>
    </lineage>
</organism>
<dbReference type="EMBL" id="JAVDXZ010000001">
    <property type="protein sequence ID" value="MDR7330183.1"/>
    <property type="molecule type" value="Genomic_DNA"/>
</dbReference>
<sequence>MKLLIQILVELLIATVAAVGGILMISNYTGTAQILGVILLIVGLLVGVHLTLGAAFGRMRTPQDFGAGFRVPTGKPGRGRR</sequence>
<feature type="transmembrane region" description="Helical" evidence="1">
    <location>
        <begin position="34"/>
        <end position="56"/>
    </location>
</feature>
<gene>
    <name evidence="2" type="ORF">J2S39_001859</name>
</gene>
<keyword evidence="3" id="KW-1185">Reference proteome</keyword>
<reference evidence="2" key="1">
    <citation type="submission" date="2023-07" db="EMBL/GenBank/DDBJ databases">
        <title>Sequencing the genomes of 1000 actinobacteria strains.</title>
        <authorList>
            <person name="Klenk H.-P."/>
        </authorList>
    </citation>
    <scope>NUCLEOTIDE SEQUENCE</scope>
    <source>
        <strain evidence="2">DSM 107476</strain>
    </source>
</reference>